<dbReference type="InterPro" id="IPR003660">
    <property type="entry name" value="HAMP_dom"/>
</dbReference>
<dbReference type="Pfam" id="PF18947">
    <property type="entry name" value="HAMP_2"/>
    <property type="match status" value="1"/>
</dbReference>
<sequence>MKWKSTSLKFKLILYIVVGTLLVLAASTAMTISTVTNQEEELAYKQSIEMAKTYANEFNGDMETNRAIAETMSVSMGSYDSMSRDEASKMLYNLLVEHPQLLGTYVAYEPNAFDGNDSLYINSPGHDSTGRFIPYWNKITGPITLNPLLNYETLDYYQVPKNTGNEVITEPYYYEGVFIVSYVFPVIKDDEFIGIGGVDVSLNYLDEITSEIKAFDSGYAFLTGNTGILVSHPTKKDWIGERKLYDLGIEESSIAADDINNGRSGHIETIYPTTGKEVVMFYEPIETGNFSFVLVIPKDEMLAGVNSLSNKLLHISFAAVIFMAAISYLIALSFTRPIKEIVTDFKNISKDAVMGKLDSRAETNVEIDFREIPMGLNEILDAVITPIRDAIRLTNELATGKLNERSHLNVHGEFRQLTDTLDVFAELLDTIIKDSNKVLTAVQNNDFSRNVRVYGEGDFLILTEGIEQTRETLSSMMDERKKVEEIRKKEIHHRIKNNLQVISSLLDLESEKFENEEVVEAFKESQNRVISMALVHEELYRSQDMESIDFSDYLMKLVNELSYSYMVEKKNIKIKLDLDIVFVEMDTAIPLGMIVNEIISNSLKHAFEPGQEGEIFVNLKLSDGKLTLTIGDNGRGFPENIDFTRTESLGLQLVTTLTAQINGTIELDTSEGTKFRIKLK</sequence>
<dbReference type="Proteomes" id="UP000319335">
    <property type="component" value="Unassembled WGS sequence"/>
</dbReference>
<feature type="domain" description="Histidine kinase" evidence="12">
    <location>
        <begin position="490"/>
        <end position="680"/>
    </location>
</feature>
<dbReference type="Pfam" id="PF02518">
    <property type="entry name" value="HATPase_c"/>
    <property type="match status" value="1"/>
</dbReference>
<dbReference type="Gene3D" id="3.30.565.10">
    <property type="entry name" value="Histidine kinase-like ATPase, C-terminal domain"/>
    <property type="match status" value="1"/>
</dbReference>
<keyword evidence="5" id="KW-0597">Phosphoprotein</keyword>
<evidence type="ECO:0000256" key="10">
    <source>
        <dbReference type="ARBA" id="ARBA00023136"/>
    </source>
</evidence>
<dbReference type="RefSeq" id="WP_154808497.1">
    <property type="nucleotide sequence ID" value="NZ_VIAQ01000006.1"/>
</dbReference>
<proteinExistence type="predicted"/>
<dbReference type="InterPro" id="IPR011495">
    <property type="entry name" value="Sig_transdc_His_kin_sub2_dim/P"/>
</dbReference>
<keyword evidence="8 14" id="KW-0418">Kinase</keyword>
<evidence type="ECO:0000256" key="8">
    <source>
        <dbReference type="ARBA" id="ARBA00022777"/>
    </source>
</evidence>
<dbReference type="InterPro" id="IPR033479">
    <property type="entry name" value="dCache_1"/>
</dbReference>
<dbReference type="InterPro" id="IPR005467">
    <property type="entry name" value="His_kinase_dom"/>
</dbReference>
<dbReference type="Pfam" id="PF07568">
    <property type="entry name" value="HisKA_2"/>
    <property type="match status" value="1"/>
</dbReference>
<dbReference type="CDD" id="cd12912">
    <property type="entry name" value="PDC2_MCP_like"/>
    <property type="match status" value="1"/>
</dbReference>
<evidence type="ECO:0000256" key="9">
    <source>
        <dbReference type="ARBA" id="ARBA00022989"/>
    </source>
</evidence>
<dbReference type="GO" id="GO:0007165">
    <property type="term" value="P:signal transduction"/>
    <property type="evidence" value="ECO:0007669"/>
    <property type="project" value="InterPro"/>
</dbReference>
<dbReference type="PANTHER" id="PTHR43065">
    <property type="entry name" value="SENSOR HISTIDINE KINASE"/>
    <property type="match status" value="1"/>
</dbReference>
<dbReference type="GO" id="GO:0005886">
    <property type="term" value="C:plasma membrane"/>
    <property type="evidence" value="ECO:0007669"/>
    <property type="project" value="UniProtKB-SubCell"/>
</dbReference>
<dbReference type="OrthoDB" id="8127at2157"/>
<dbReference type="InterPro" id="IPR003594">
    <property type="entry name" value="HATPase_dom"/>
</dbReference>
<comment type="subcellular location">
    <subcellularLocation>
        <location evidence="2">Cell membrane</location>
        <topology evidence="2">Multi-pass membrane protein</topology>
    </subcellularLocation>
</comment>
<evidence type="ECO:0000256" key="2">
    <source>
        <dbReference type="ARBA" id="ARBA00004651"/>
    </source>
</evidence>
<evidence type="ECO:0000259" key="12">
    <source>
        <dbReference type="PROSITE" id="PS50109"/>
    </source>
</evidence>
<feature type="domain" description="HAMP" evidence="13">
    <location>
        <begin position="381"/>
        <end position="433"/>
    </location>
</feature>
<evidence type="ECO:0000313" key="14">
    <source>
        <dbReference type="EMBL" id="TQD28393.1"/>
    </source>
</evidence>
<dbReference type="EC" id="2.7.13.3" evidence="3"/>
<name>A0A7Z8P3A9_9EURY</name>
<dbReference type="SMART" id="SM00387">
    <property type="entry name" value="HATPase_c"/>
    <property type="match status" value="1"/>
</dbReference>
<evidence type="ECO:0000256" key="6">
    <source>
        <dbReference type="ARBA" id="ARBA00022679"/>
    </source>
</evidence>
<evidence type="ECO:0000256" key="3">
    <source>
        <dbReference type="ARBA" id="ARBA00012438"/>
    </source>
</evidence>
<keyword evidence="9 11" id="KW-1133">Transmembrane helix</keyword>
<protein>
    <recommendedName>
        <fullName evidence="3">histidine kinase</fullName>
        <ecNumber evidence="3">2.7.13.3</ecNumber>
    </recommendedName>
</protein>
<keyword evidence="10 11" id="KW-0472">Membrane</keyword>
<keyword evidence="15" id="KW-1185">Reference proteome</keyword>
<reference evidence="14 15" key="1">
    <citation type="submission" date="2019-06" db="EMBL/GenBank/DDBJ databases">
        <title>Draft genome sequence of Methanolobus vulcani B1d.</title>
        <authorList>
            <person name="Creighbaum A.J."/>
            <person name="Ticak T."/>
            <person name="Hariraju D."/>
            <person name="Arivett B.A."/>
            <person name="Ferguson D.J.Jr."/>
        </authorList>
    </citation>
    <scope>NUCLEOTIDE SEQUENCE [LARGE SCALE GENOMIC DNA]</scope>
    <source>
        <strain evidence="14 15">B1d</strain>
    </source>
</reference>
<evidence type="ECO:0000256" key="1">
    <source>
        <dbReference type="ARBA" id="ARBA00000085"/>
    </source>
</evidence>
<dbReference type="SUPFAM" id="SSF55874">
    <property type="entry name" value="ATPase domain of HSP90 chaperone/DNA topoisomerase II/histidine kinase"/>
    <property type="match status" value="1"/>
</dbReference>
<organism evidence="14 15">
    <name type="scientific">Methanolobus vulcani</name>
    <dbReference type="NCBI Taxonomy" id="38026"/>
    <lineage>
        <taxon>Archaea</taxon>
        <taxon>Methanobacteriati</taxon>
        <taxon>Methanobacteriota</taxon>
        <taxon>Stenosarchaea group</taxon>
        <taxon>Methanomicrobia</taxon>
        <taxon>Methanosarcinales</taxon>
        <taxon>Methanosarcinaceae</taxon>
        <taxon>Methanolobus</taxon>
    </lineage>
</organism>
<dbReference type="Pfam" id="PF02743">
    <property type="entry name" value="dCache_1"/>
    <property type="match status" value="1"/>
</dbReference>
<feature type="transmembrane region" description="Helical" evidence="11">
    <location>
        <begin position="312"/>
        <end position="331"/>
    </location>
</feature>
<evidence type="ECO:0000256" key="11">
    <source>
        <dbReference type="SAM" id="Phobius"/>
    </source>
</evidence>
<dbReference type="AlphaFoldDB" id="A0A7Z8P3A9"/>
<gene>
    <name evidence="14" type="ORF">FKV42_01660</name>
</gene>
<keyword evidence="6" id="KW-0808">Transferase</keyword>
<comment type="catalytic activity">
    <reaction evidence="1">
        <text>ATP + protein L-histidine = ADP + protein N-phospho-L-histidine.</text>
        <dbReference type="EC" id="2.7.13.3"/>
    </reaction>
</comment>
<evidence type="ECO:0000259" key="13">
    <source>
        <dbReference type="PROSITE" id="PS50885"/>
    </source>
</evidence>
<dbReference type="GO" id="GO:0004673">
    <property type="term" value="F:protein histidine kinase activity"/>
    <property type="evidence" value="ECO:0007669"/>
    <property type="project" value="UniProtKB-EC"/>
</dbReference>
<dbReference type="Gene3D" id="3.30.450.20">
    <property type="entry name" value="PAS domain"/>
    <property type="match status" value="3"/>
</dbReference>
<evidence type="ECO:0000256" key="7">
    <source>
        <dbReference type="ARBA" id="ARBA00022692"/>
    </source>
</evidence>
<evidence type="ECO:0000256" key="4">
    <source>
        <dbReference type="ARBA" id="ARBA00022475"/>
    </source>
</evidence>
<dbReference type="EMBL" id="VIAQ01000006">
    <property type="protein sequence ID" value="TQD28393.1"/>
    <property type="molecule type" value="Genomic_DNA"/>
</dbReference>
<comment type="caution">
    <text evidence="14">The sequence shown here is derived from an EMBL/GenBank/DDBJ whole genome shotgun (WGS) entry which is preliminary data.</text>
</comment>
<feature type="transmembrane region" description="Helical" evidence="11">
    <location>
        <begin position="12"/>
        <end position="32"/>
    </location>
</feature>
<dbReference type="PANTHER" id="PTHR43065:SF23">
    <property type="entry name" value="SENSOR HISTIDINE KINASE PDTAS"/>
    <property type="match status" value="1"/>
</dbReference>
<dbReference type="PROSITE" id="PS50109">
    <property type="entry name" value="HIS_KIN"/>
    <property type="match status" value="1"/>
</dbReference>
<dbReference type="InterPro" id="IPR036890">
    <property type="entry name" value="HATPase_C_sf"/>
</dbReference>
<evidence type="ECO:0000313" key="15">
    <source>
        <dbReference type="Proteomes" id="UP000319335"/>
    </source>
</evidence>
<keyword evidence="4" id="KW-1003">Cell membrane</keyword>
<evidence type="ECO:0000256" key="5">
    <source>
        <dbReference type="ARBA" id="ARBA00022553"/>
    </source>
</evidence>
<accession>A0A7Z8P3A9</accession>
<dbReference type="Gene3D" id="1.20.120.1530">
    <property type="match status" value="1"/>
</dbReference>
<dbReference type="CDD" id="cd12913">
    <property type="entry name" value="PDC1_MCP_like"/>
    <property type="match status" value="1"/>
</dbReference>
<keyword evidence="7 11" id="KW-0812">Transmembrane</keyword>
<dbReference type="PROSITE" id="PS50885">
    <property type="entry name" value="HAMP"/>
    <property type="match status" value="1"/>
</dbReference>